<evidence type="ECO:0000313" key="1">
    <source>
        <dbReference type="EMBL" id="JAH98951.1"/>
    </source>
</evidence>
<dbReference type="EMBL" id="GBXM01009626">
    <property type="protein sequence ID" value="JAH98951.1"/>
    <property type="molecule type" value="Transcribed_RNA"/>
</dbReference>
<reference evidence="1" key="1">
    <citation type="submission" date="2014-11" db="EMBL/GenBank/DDBJ databases">
        <authorList>
            <person name="Amaro Gonzalez C."/>
        </authorList>
    </citation>
    <scope>NUCLEOTIDE SEQUENCE</scope>
</reference>
<protein>
    <submittedName>
        <fullName evidence="1">Uncharacterized protein</fullName>
    </submittedName>
</protein>
<dbReference type="AlphaFoldDB" id="A0A0E9X927"/>
<accession>A0A0E9X927</accession>
<reference evidence="1" key="2">
    <citation type="journal article" date="2015" name="Fish Shellfish Immunol.">
        <title>Early steps in the European eel (Anguilla anguilla)-Vibrio vulnificus interaction in the gills: Role of the RtxA13 toxin.</title>
        <authorList>
            <person name="Callol A."/>
            <person name="Pajuelo D."/>
            <person name="Ebbesson L."/>
            <person name="Teles M."/>
            <person name="MacKenzie S."/>
            <person name="Amaro C."/>
        </authorList>
    </citation>
    <scope>NUCLEOTIDE SEQUENCE</scope>
</reference>
<name>A0A0E9X927_ANGAN</name>
<organism evidence="1">
    <name type="scientific">Anguilla anguilla</name>
    <name type="common">European freshwater eel</name>
    <name type="synonym">Muraena anguilla</name>
    <dbReference type="NCBI Taxonomy" id="7936"/>
    <lineage>
        <taxon>Eukaryota</taxon>
        <taxon>Metazoa</taxon>
        <taxon>Chordata</taxon>
        <taxon>Craniata</taxon>
        <taxon>Vertebrata</taxon>
        <taxon>Euteleostomi</taxon>
        <taxon>Actinopterygii</taxon>
        <taxon>Neopterygii</taxon>
        <taxon>Teleostei</taxon>
        <taxon>Anguilliformes</taxon>
        <taxon>Anguillidae</taxon>
        <taxon>Anguilla</taxon>
    </lineage>
</organism>
<proteinExistence type="predicted"/>
<sequence length="52" mass="5920">MTRKLLHKNKEAMGERKFGISSTLHKVLGNRLAGCLMWLIFPDFSTGSQKNK</sequence>